<dbReference type="RefSeq" id="WP_285274416.1">
    <property type="nucleotide sequence ID" value="NZ_JASNVW010000008.1"/>
</dbReference>
<dbReference type="AlphaFoldDB" id="A0ABD4Z7W0"/>
<protein>
    <submittedName>
        <fullName evidence="2">Nucleotidyltransferase domain-containing protein</fullName>
    </submittedName>
</protein>
<dbReference type="Pfam" id="PF01909">
    <property type="entry name" value="NTP_transf_2"/>
    <property type="match status" value="1"/>
</dbReference>
<evidence type="ECO:0000259" key="1">
    <source>
        <dbReference type="Pfam" id="PF01909"/>
    </source>
</evidence>
<comment type="caution">
    <text evidence="2">The sequence shown here is derived from an EMBL/GenBank/DDBJ whole genome shotgun (WGS) entry which is preliminary data.</text>
</comment>
<evidence type="ECO:0000313" key="3">
    <source>
        <dbReference type="Proteomes" id="UP001529235"/>
    </source>
</evidence>
<keyword evidence="3" id="KW-1185">Reference proteome</keyword>
<proteinExistence type="predicted"/>
<name>A0ABD4Z7W0_9CREN</name>
<accession>A0ABD4Z7W0</accession>
<dbReference type="EMBL" id="JASNVW010000008">
    <property type="protein sequence ID" value="MDK6029431.1"/>
    <property type="molecule type" value="Genomic_DNA"/>
</dbReference>
<reference evidence="2 3" key="1">
    <citation type="submission" date="2023-05" db="EMBL/GenBank/DDBJ databases">
        <title>A new hyperthermophilic archaea 'Ignisphaera cupida' sp. nov. and description of the family 'Ignisphaeraceae' fam. nov.</title>
        <authorList>
            <person name="Podosokorskaya O.A."/>
            <person name="Elcheninov A.G."/>
            <person name="Klukina A."/>
            <person name="Merkel A.Y."/>
        </authorList>
    </citation>
    <scope>NUCLEOTIDE SEQUENCE [LARGE SCALE GENOMIC DNA]</scope>
    <source>
        <strain evidence="2 3">4213-co</strain>
    </source>
</reference>
<dbReference type="InterPro" id="IPR043519">
    <property type="entry name" value="NT_sf"/>
</dbReference>
<dbReference type="Proteomes" id="UP001529235">
    <property type="component" value="Unassembled WGS sequence"/>
</dbReference>
<gene>
    <name evidence="2" type="ORF">QPL79_08650</name>
</gene>
<feature type="domain" description="Polymerase nucleotidyl transferase" evidence="1">
    <location>
        <begin position="128"/>
        <end position="161"/>
    </location>
</feature>
<evidence type="ECO:0000313" key="2">
    <source>
        <dbReference type="EMBL" id="MDK6029431.1"/>
    </source>
</evidence>
<sequence>MVFDIVEGFYMILKDKSIFYAKGVSHPPKKLVAFPKYVPSPSGDRVHSSGFRYLKIPGVDAEMDYVKKHYPHYIVYDDYFCRSVPMIPLSDVEMVLNPVEKAKEILNSTRVVDSVINDIRDFLVLASEIGGVRNIGVSGSVLAGLHKSDSDIDIVVYGFEDSIKMYRFLSDAINDCNLGFSKYSRESLHKLYRERIAETPIPFEKFVEVESRRVLEGFFKGREYFVRLVKEPDKDDVYGVYKCRKIGVATLRLRIEDDSQAIYTPCRYKVHVEDVVSGVKTNVEEVYSLRGRFNEIAKKGEVALARGSVELLEYGSGMQKYRLYIGDPGDFIYPIR</sequence>
<dbReference type="InterPro" id="IPR002934">
    <property type="entry name" value="Polymerase_NTP_transf_dom"/>
</dbReference>
<organism evidence="2 3">
    <name type="scientific">Ignisphaera cupida</name>
    <dbReference type="NCBI Taxonomy" id="3050454"/>
    <lineage>
        <taxon>Archaea</taxon>
        <taxon>Thermoproteota</taxon>
        <taxon>Thermoprotei</taxon>
        <taxon>Desulfurococcales</taxon>
        <taxon>Desulfurococcaceae</taxon>
        <taxon>Ignisphaera</taxon>
    </lineage>
</organism>
<dbReference type="SUPFAM" id="SSF81301">
    <property type="entry name" value="Nucleotidyltransferase"/>
    <property type="match status" value="1"/>
</dbReference>